<dbReference type="EMBL" id="JAHQXF010000001">
    <property type="protein sequence ID" value="MBV0922944.1"/>
    <property type="molecule type" value="Genomic_DNA"/>
</dbReference>
<dbReference type="SUPFAM" id="SSF50630">
    <property type="entry name" value="Acid proteases"/>
    <property type="match status" value="1"/>
</dbReference>
<dbReference type="GO" id="GO:0046872">
    <property type="term" value="F:metal ion binding"/>
    <property type="evidence" value="ECO:0007669"/>
    <property type="project" value="UniProtKB-KW"/>
</dbReference>
<dbReference type="GO" id="GO:0016879">
    <property type="term" value="F:ligase activity, forming carbon-nitrogen bonds"/>
    <property type="evidence" value="ECO:0007669"/>
    <property type="project" value="TreeGrafter"/>
</dbReference>
<dbReference type="InterPro" id="IPR013651">
    <property type="entry name" value="ATP-grasp_RimK-type"/>
</dbReference>
<dbReference type="Pfam" id="PF08443">
    <property type="entry name" value="RimK"/>
    <property type="match status" value="1"/>
</dbReference>
<dbReference type="GO" id="GO:0005524">
    <property type="term" value="F:ATP binding"/>
    <property type="evidence" value="ECO:0007669"/>
    <property type="project" value="UniProtKB-UniRule"/>
</dbReference>
<reference evidence="6 7" key="1">
    <citation type="submission" date="2021-06" db="EMBL/GenBank/DDBJ databases">
        <title>New haloarchaea isolates fom saline soil.</title>
        <authorList>
            <person name="Duran-Viseras A."/>
            <person name="Sanchez-Porro C.S."/>
            <person name="Ventosa A."/>
        </authorList>
    </citation>
    <scope>NUCLEOTIDE SEQUENCE [LARGE SCALE GENOMIC DNA]</scope>
    <source>
        <strain evidence="6 7">JCM 183640</strain>
    </source>
</reference>
<feature type="domain" description="ATP-grasp" evidence="5">
    <location>
        <begin position="104"/>
        <end position="285"/>
    </location>
</feature>
<gene>
    <name evidence="6" type="ORF">KTS45_01915</name>
</gene>
<keyword evidence="3 4" id="KW-0067">ATP-binding</keyword>
<protein>
    <submittedName>
        <fullName evidence="6">RimK family alpha-L-glutamate ligase</fullName>
    </submittedName>
</protein>
<evidence type="ECO:0000313" key="6">
    <source>
        <dbReference type="EMBL" id="MBV0922944.1"/>
    </source>
</evidence>
<organism evidence="6 7">
    <name type="scientific">Haloarcula limicola</name>
    <dbReference type="NCBI Taxonomy" id="1429915"/>
    <lineage>
        <taxon>Archaea</taxon>
        <taxon>Methanobacteriati</taxon>
        <taxon>Methanobacteriota</taxon>
        <taxon>Stenosarchaea group</taxon>
        <taxon>Halobacteria</taxon>
        <taxon>Halobacteriales</taxon>
        <taxon>Haloarculaceae</taxon>
        <taxon>Haloarcula</taxon>
    </lineage>
</organism>
<evidence type="ECO:0000256" key="4">
    <source>
        <dbReference type="PROSITE-ProRule" id="PRU00409"/>
    </source>
</evidence>
<dbReference type="Gene3D" id="3.40.50.20">
    <property type="match status" value="1"/>
</dbReference>
<keyword evidence="1" id="KW-0479">Metal-binding</keyword>
<evidence type="ECO:0000313" key="7">
    <source>
        <dbReference type="Proteomes" id="UP000766550"/>
    </source>
</evidence>
<dbReference type="InterPro" id="IPR008503">
    <property type="entry name" value="Asp_endopeptidase"/>
</dbReference>
<dbReference type="Pfam" id="PF05618">
    <property type="entry name" value="Zn_protease"/>
    <property type="match status" value="1"/>
</dbReference>
<dbReference type="Proteomes" id="UP000766550">
    <property type="component" value="Unassembled WGS sequence"/>
</dbReference>
<evidence type="ECO:0000256" key="3">
    <source>
        <dbReference type="ARBA" id="ARBA00022840"/>
    </source>
</evidence>
<dbReference type="GO" id="GO:0005737">
    <property type="term" value="C:cytoplasm"/>
    <property type="evidence" value="ECO:0007669"/>
    <property type="project" value="TreeGrafter"/>
</dbReference>
<dbReference type="InterPro" id="IPR021109">
    <property type="entry name" value="Peptidase_aspartic_dom_sf"/>
</dbReference>
<evidence type="ECO:0000256" key="2">
    <source>
        <dbReference type="ARBA" id="ARBA00022741"/>
    </source>
</evidence>
<keyword evidence="2 4" id="KW-0547">Nucleotide-binding</keyword>
<dbReference type="NCBIfam" id="TIGR00768">
    <property type="entry name" value="rimK_fam"/>
    <property type="match status" value="1"/>
</dbReference>
<proteinExistence type="predicted"/>
<dbReference type="PROSITE" id="PS50975">
    <property type="entry name" value="ATP_GRASP"/>
    <property type="match status" value="1"/>
</dbReference>
<dbReference type="Gene3D" id="2.40.70.10">
    <property type="entry name" value="Acid Proteases"/>
    <property type="match status" value="1"/>
</dbReference>
<name>A0A8J7Y769_9EURY</name>
<dbReference type="InterPro" id="IPR004666">
    <property type="entry name" value="Rp_bS6_RimK/Lys_biosynth_LsyX"/>
</dbReference>
<dbReference type="AlphaFoldDB" id="A0A8J7Y769"/>
<dbReference type="PANTHER" id="PTHR21621:SF0">
    <property type="entry name" value="BETA-CITRYLGLUTAMATE SYNTHASE B-RELATED"/>
    <property type="match status" value="1"/>
</dbReference>
<sequence length="452" mass="48911">MSDEDITVGVLSLHSSKETKAILNAADSLGYDTEWLREENTTVSVTDGKMTLDPDVDVVANRLLLSSDEYPVEGIGLALTLNRLAPMLNEPTAATTALHKFASAAALADADIPIPDALLSLSNKRLNEERERFGERAVYKTAIGTHGGGTWMVELDDPVNAQVGERHAFLQEFLDHDDSRHHDLRIYVVGDRIVGAMNRYAPDGEWRTNVALGGEVEDMTDQLPERVREIALNATDAIGLDYAGVDVIQGNDGYYVLEVNPTAGFRGLFKASGVSPAPYIAQLAIERAGGSVPDEEVEQLTGTLDDSRPTAMPRTPTTQTPENVTIGYIEEVVVSGTRGNKSVLAKSDTGATRTSIDAELAADIGTGPILDIVKVKSGSVKSGRSRPVVDLVVGIGGTQHTVTASVEDRSHMEYPLLLGRDILKHYQVNVNRRADDEYDDLDSEEEEESTLE</sequence>
<dbReference type="SUPFAM" id="SSF56059">
    <property type="entry name" value="Glutathione synthetase ATP-binding domain-like"/>
    <property type="match status" value="1"/>
</dbReference>
<evidence type="ECO:0000259" key="5">
    <source>
        <dbReference type="PROSITE" id="PS50975"/>
    </source>
</evidence>
<dbReference type="RefSeq" id="WP_162316111.1">
    <property type="nucleotide sequence ID" value="NZ_JAHQXF010000001.1"/>
</dbReference>
<dbReference type="Gene3D" id="3.30.470.20">
    <property type="entry name" value="ATP-grasp fold, B domain"/>
    <property type="match status" value="1"/>
</dbReference>
<dbReference type="OrthoDB" id="200216at2157"/>
<accession>A0A8J7Y769</accession>
<dbReference type="PANTHER" id="PTHR21621">
    <property type="entry name" value="RIBOSOMAL PROTEIN S6 MODIFICATION PROTEIN"/>
    <property type="match status" value="1"/>
</dbReference>
<keyword evidence="6" id="KW-0436">Ligase</keyword>
<comment type="caution">
    <text evidence="6">The sequence shown here is derived from an EMBL/GenBank/DDBJ whole genome shotgun (WGS) entry which is preliminary data.</text>
</comment>
<keyword evidence="7" id="KW-1185">Reference proteome</keyword>
<dbReference type="InterPro" id="IPR011761">
    <property type="entry name" value="ATP-grasp"/>
</dbReference>
<evidence type="ECO:0000256" key="1">
    <source>
        <dbReference type="ARBA" id="ARBA00022723"/>
    </source>
</evidence>